<dbReference type="InterPro" id="IPR011990">
    <property type="entry name" value="TPR-like_helical_dom_sf"/>
</dbReference>
<dbReference type="PANTHER" id="PTHR15175">
    <property type="entry name" value="NEUTROPHIL CYTOSOLIC FACTOR 2, NEUTROPHIL NADPH OXIDASE FACTOR 2"/>
    <property type="match status" value="1"/>
</dbReference>
<dbReference type="InterPro" id="IPR051864">
    <property type="entry name" value="NCF2_NOXA1"/>
</dbReference>
<dbReference type="GO" id="GO:0042554">
    <property type="term" value="P:superoxide anion generation"/>
    <property type="evidence" value="ECO:0007669"/>
    <property type="project" value="TreeGrafter"/>
</dbReference>
<evidence type="ECO:0000256" key="1">
    <source>
        <dbReference type="SAM" id="MobiDB-lite"/>
    </source>
</evidence>
<dbReference type="AlphaFoldDB" id="A0A6S7GP46"/>
<organism evidence="2 3">
    <name type="scientific">Paramuricea clavata</name>
    <name type="common">Red gorgonian</name>
    <name type="synonym">Violescent sea-whip</name>
    <dbReference type="NCBI Taxonomy" id="317549"/>
    <lineage>
        <taxon>Eukaryota</taxon>
        <taxon>Metazoa</taxon>
        <taxon>Cnidaria</taxon>
        <taxon>Anthozoa</taxon>
        <taxon>Octocorallia</taxon>
        <taxon>Malacalcyonacea</taxon>
        <taxon>Plexauridae</taxon>
        <taxon>Paramuricea</taxon>
    </lineage>
</organism>
<proteinExistence type="predicted"/>
<feature type="region of interest" description="Disordered" evidence="1">
    <location>
        <begin position="257"/>
        <end position="303"/>
    </location>
</feature>
<dbReference type="Gene3D" id="1.25.40.10">
    <property type="entry name" value="Tetratricopeptide repeat domain"/>
    <property type="match status" value="1"/>
</dbReference>
<feature type="non-terminal residue" evidence="2">
    <location>
        <position position="541"/>
    </location>
</feature>
<accession>A0A6S7GP46</accession>
<dbReference type="EMBL" id="CACRXK020002257">
    <property type="protein sequence ID" value="CAB3993415.1"/>
    <property type="molecule type" value="Genomic_DNA"/>
</dbReference>
<dbReference type="Pfam" id="PF00018">
    <property type="entry name" value="SH3_1"/>
    <property type="match status" value="1"/>
</dbReference>
<name>A0A6S7GP46_PARCT</name>
<dbReference type="PROSITE" id="PS50002">
    <property type="entry name" value="SH3"/>
    <property type="match status" value="1"/>
</dbReference>
<feature type="region of interest" description="Disordered" evidence="1">
    <location>
        <begin position="369"/>
        <end position="471"/>
    </location>
</feature>
<dbReference type="SUPFAM" id="SSF50044">
    <property type="entry name" value="SH3-domain"/>
    <property type="match status" value="1"/>
</dbReference>
<keyword evidence="3" id="KW-1185">Reference proteome</keyword>
<dbReference type="PANTHER" id="PTHR15175:SF0">
    <property type="entry name" value="SH3 DOMAIN-CONTAINING PROTEIN C23A1.17"/>
    <property type="match status" value="1"/>
</dbReference>
<dbReference type="InterPro" id="IPR001452">
    <property type="entry name" value="SH3_domain"/>
</dbReference>
<evidence type="ECO:0000313" key="2">
    <source>
        <dbReference type="EMBL" id="CAB3993415.1"/>
    </source>
</evidence>
<gene>
    <name evidence="2" type="ORF">PACLA_8A031527</name>
</gene>
<dbReference type="InterPro" id="IPR036028">
    <property type="entry name" value="SH3-like_dom_sf"/>
</dbReference>
<dbReference type="GO" id="GO:0016176">
    <property type="term" value="F:superoxide-generating NADPH oxidase activator activity"/>
    <property type="evidence" value="ECO:0007669"/>
    <property type="project" value="TreeGrafter"/>
</dbReference>
<dbReference type="SMART" id="SM00326">
    <property type="entry name" value="SH3"/>
    <property type="match status" value="1"/>
</dbReference>
<reference evidence="2" key="1">
    <citation type="submission" date="2020-04" db="EMBL/GenBank/DDBJ databases">
        <authorList>
            <person name="Alioto T."/>
            <person name="Alioto T."/>
            <person name="Gomez Garrido J."/>
        </authorList>
    </citation>
    <scope>NUCLEOTIDE SEQUENCE</scope>
    <source>
        <strain evidence="2">A484AB</strain>
    </source>
</reference>
<evidence type="ECO:0000313" key="3">
    <source>
        <dbReference type="Proteomes" id="UP001152795"/>
    </source>
</evidence>
<dbReference type="Proteomes" id="UP001152795">
    <property type="component" value="Unassembled WGS sequence"/>
</dbReference>
<protein>
    <submittedName>
        <fullName evidence="2">Neutrophil cytosol factor 2 isoform X2</fullName>
    </submittedName>
</protein>
<feature type="compositionally biased region" description="Basic and acidic residues" evidence="1">
    <location>
        <begin position="456"/>
        <end position="466"/>
    </location>
</feature>
<sequence length="541" mass="59866">HSDALVNFNETLKNLREKKCIDYRQLGLRYKLYKCEVLLNRAVCLSSLGYLDNAVGNLLSALQCKVEPRHSIIDISLNNVQSGQGIEFLVMDAIFQPPKSKTANMEKRDYLGKSQVVVDTGAYEKMETPLHLRGRVNTGGTTAPQSPSDSGELYRVLYDFTAQHFNEVSVKAGDVITVIETADDGWFTMVTKDSRKTGLVPGSYVEKYSNNEEPVTTRQALLTDLRKKETRQSLRRVQAPVIKPTFMRHSSATEIGDHTYANGFNSSNRKERPKTVELGGLGKTSPKPPPKVEPKIHAGPPKFRRKNSVENLLANKSPKTSPIFGKKPFDTKIFDDENNNVNSDDDGYEEMAEIREVKPYAIHDVISPAERLKSINGRKGPGRPAPPPKVVMTMKSSPPTVAPRVPRANTVSALGSVVEQKRGRGSPTSIPKPAKMPPKGSQSPPKLPQSPRRNRKDADSTGKEARSQNVGLQFTVTTSLNISASTTPEDIQNAAKEAITRNIASYLWCEKDGKRIRLDEHRASNISDLVKNGKLNIWCGP</sequence>
<dbReference type="Gene3D" id="2.30.30.40">
    <property type="entry name" value="SH3 Domains"/>
    <property type="match status" value="1"/>
</dbReference>
<dbReference type="PRINTS" id="PR00452">
    <property type="entry name" value="SH3DOMAIN"/>
</dbReference>
<comment type="caution">
    <text evidence="2">The sequence shown here is derived from an EMBL/GenBank/DDBJ whole genome shotgun (WGS) entry which is preliminary data.</text>
</comment>